<feature type="region of interest" description="Disordered" evidence="1">
    <location>
        <begin position="90"/>
        <end position="114"/>
    </location>
</feature>
<dbReference type="EMBL" id="BIFQ01000002">
    <property type="protein sequence ID" value="GCE09411.1"/>
    <property type="molecule type" value="Genomic_DNA"/>
</dbReference>
<evidence type="ECO:0000313" key="2">
    <source>
        <dbReference type="EMBL" id="GCE09411.1"/>
    </source>
</evidence>
<dbReference type="OrthoDB" id="159974at2"/>
<reference evidence="3" key="1">
    <citation type="submission" date="2018-12" db="EMBL/GenBank/DDBJ databases">
        <title>Tengunoibacter tsumagoiensis gen. nov., sp. nov., Dictyobacter kobayashii sp. nov., D. alpinus sp. nov., and D. joshuensis sp. nov. and description of Dictyobacteraceae fam. nov. within the order Ktedonobacterales isolated from Tengu-no-mugimeshi.</title>
        <authorList>
            <person name="Wang C.M."/>
            <person name="Zheng Y."/>
            <person name="Sakai Y."/>
            <person name="Toyoda A."/>
            <person name="Minakuchi Y."/>
            <person name="Abe K."/>
            <person name="Yokota A."/>
            <person name="Yabe S."/>
        </authorList>
    </citation>
    <scope>NUCLEOTIDE SEQUENCE [LARGE SCALE GENOMIC DNA]</scope>
    <source>
        <strain evidence="3">S-27</strain>
    </source>
</reference>
<sequence>MENKDYIDASLGLAFSLGVFERYRRNGLLQASDLHHVPGIRGRCTGYLQLVEGKVTACYVEEQNGKRHPTTTDVLIRLDGERGPFHWKLHPLPAPPTSHPDRDAQSEQEQKPPIPRQIARLNVDSLVGWTTIQKLMLQSVYEQIDGRRDITDIKRAVPLSSNVVDEALRILFSLKVIIFITQDDQNKFF</sequence>
<organism evidence="2 3">
    <name type="scientific">Dictyobacter aurantiacus</name>
    <dbReference type="NCBI Taxonomy" id="1936993"/>
    <lineage>
        <taxon>Bacteria</taxon>
        <taxon>Bacillati</taxon>
        <taxon>Chloroflexota</taxon>
        <taxon>Ktedonobacteria</taxon>
        <taxon>Ktedonobacterales</taxon>
        <taxon>Dictyobacteraceae</taxon>
        <taxon>Dictyobacter</taxon>
    </lineage>
</organism>
<dbReference type="RefSeq" id="WP_126601835.1">
    <property type="nucleotide sequence ID" value="NZ_BIFQ01000002.1"/>
</dbReference>
<protein>
    <submittedName>
        <fullName evidence="2">Uncharacterized protein</fullName>
    </submittedName>
</protein>
<dbReference type="Proteomes" id="UP000287224">
    <property type="component" value="Unassembled WGS sequence"/>
</dbReference>
<keyword evidence="3" id="KW-1185">Reference proteome</keyword>
<accession>A0A401ZRC4</accession>
<name>A0A401ZRC4_9CHLR</name>
<feature type="compositionally biased region" description="Basic and acidic residues" evidence="1">
    <location>
        <begin position="99"/>
        <end position="110"/>
    </location>
</feature>
<comment type="caution">
    <text evidence="2">The sequence shown here is derived from an EMBL/GenBank/DDBJ whole genome shotgun (WGS) entry which is preliminary data.</text>
</comment>
<proteinExistence type="predicted"/>
<evidence type="ECO:0000313" key="3">
    <source>
        <dbReference type="Proteomes" id="UP000287224"/>
    </source>
</evidence>
<dbReference type="AlphaFoldDB" id="A0A401ZRC4"/>
<gene>
    <name evidence="2" type="ORF">KDAU_67400</name>
</gene>
<evidence type="ECO:0000256" key="1">
    <source>
        <dbReference type="SAM" id="MobiDB-lite"/>
    </source>
</evidence>